<reference evidence="2" key="1">
    <citation type="submission" date="2024-03" db="EMBL/GenBank/DDBJ databases">
        <title>WGS assembly of Saponaria officinalis var. Norfolk2.</title>
        <authorList>
            <person name="Jenkins J."/>
            <person name="Shu S."/>
            <person name="Grimwood J."/>
            <person name="Barry K."/>
            <person name="Goodstein D."/>
            <person name="Schmutz J."/>
            <person name="Leebens-Mack J."/>
            <person name="Osbourn A."/>
        </authorList>
    </citation>
    <scope>NUCLEOTIDE SEQUENCE [LARGE SCALE GENOMIC DNA]</scope>
    <source>
        <strain evidence="2">JIC</strain>
    </source>
</reference>
<protein>
    <submittedName>
        <fullName evidence="2">Uncharacterized protein</fullName>
    </submittedName>
</protein>
<feature type="compositionally biased region" description="Low complexity" evidence="1">
    <location>
        <begin position="106"/>
        <end position="124"/>
    </location>
</feature>
<name>A0AAW1GTB4_SAPOF</name>
<feature type="region of interest" description="Disordered" evidence="1">
    <location>
        <begin position="1"/>
        <end position="24"/>
    </location>
</feature>
<evidence type="ECO:0000313" key="2">
    <source>
        <dbReference type="EMBL" id="KAK9667302.1"/>
    </source>
</evidence>
<feature type="compositionally biased region" description="Basic and acidic residues" evidence="1">
    <location>
        <begin position="14"/>
        <end position="24"/>
    </location>
</feature>
<feature type="region of interest" description="Disordered" evidence="1">
    <location>
        <begin position="104"/>
        <end position="124"/>
    </location>
</feature>
<evidence type="ECO:0000313" key="3">
    <source>
        <dbReference type="Proteomes" id="UP001443914"/>
    </source>
</evidence>
<comment type="caution">
    <text evidence="2">The sequence shown here is derived from an EMBL/GenBank/DDBJ whole genome shotgun (WGS) entry which is preliminary data.</text>
</comment>
<organism evidence="2 3">
    <name type="scientific">Saponaria officinalis</name>
    <name type="common">Common soapwort</name>
    <name type="synonym">Lychnis saponaria</name>
    <dbReference type="NCBI Taxonomy" id="3572"/>
    <lineage>
        <taxon>Eukaryota</taxon>
        <taxon>Viridiplantae</taxon>
        <taxon>Streptophyta</taxon>
        <taxon>Embryophyta</taxon>
        <taxon>Tracheophyta</taxon>
        <taxon>Spermatophyta</taxon>
        <taxon>Magnoliopsida</taxon>
        <taxon>eudicotyledons</taxon>
        <taxon>Gunneridae</taxon>
        <taxon>Pentapetalae</taxon>
        <taxon>Caryophyllales</taxon>
        <taxon>Caryophyllaceae</taxon>
        <taxon>Caryophylleae</taxon>
        <taxon>Saponaria</taxon>
    </lineage>
</organism>
<evidence type="ECO:0000256" key="1">
    <source>
        <dbReference type="SAM" id="MobiDB-lite"/>
    </source>
</evidence>
<dbReference type="AlphaFoldDB" id="A0AAW1GTB4"/>
<proteinExistence type="predicted"/>
<keyword evidence="3" id="KW-1185">Reference proteome</keyword>
<dbReference type="EMBL" id="JBDFQZ010000014">
    <property type="protein sequence ID" value="KAK9667302.1"/>
    <property type="molecule type" value="Genomic_DNA"/>
</dbReference>
<sequence>MQSPVCNKFTPVKNDQESNHQIHNKSLIDQEKIQDTSVRKKTSAPPEYQPCMQGNHGARYNDIGQLHDCYLNMLSRWQVGQVILNVSPTSNRFQTSASYKYGQYTNSGGNVNGSGVQNNGDVSL</sequence>
<gene>
    <name evidence="2" type="ORF">RND81_14G246600</name>
</gene>
<dbReference type="Proteomes" id="UP001443914">
    <property type="component" value="Unassembled WGS sequence"/>
</dbReference>
<accession>A0AAW1GTB4</accession>